<dbReference type="GO" id="GO:0006779">
    <property type="term" value="P:porphyrin-containing compound biosynthetic process"/>
    <property type="evidence" value="ECO:0007669"/>
    <property type="project" value="TreeGrafter"/>
</dbReference>
<dbReference type="Gene3D" id="3.80.30.20">
    <property type="entry name" value="tm_1862 like domain"/>
    <property type="match status" value="1"/>
</dbReference>
<dbReference type="RefSeq" id="WP_025067335.1">
    <property type="nucleotide sequence ID" value="NZ_JAHXRC010000004.1"/>
</dbReference>
<dbReference type="InterPro" id="IPR007197">
    <property type="entry name" value="rSAM"/>
</dbReference>
<dbReference type="SUPFAM" id="SSF102114">
    <property type="entry name" value="Radical SAM enzymes"/>
    <property type="match status" value="2"/>
</dbReference>
<dbReference type="PANTHER" id="PTHR13932">
    <property type="entry name" value="COPROPORPHYRINIGEN III OXIDASE"/>
    <property type="match status" value="1"/>
</dbReference>
<dbReference type="Pfam" id="PF04055">
    <property type="entry name" value="Radical_SAM"/>
    <property type="match status" value="1"/>
</dbReference>
<evidence type="ECO:0000313" key="3">
    <source>
        <dbReference type="Proteomes" id="UP000255469"/>
    </source>
</evidence>
<dbReference type="Proteomes" id="UP000255469">
    <property type="component" value="Unassembled WGS sequence"/>
</dbReference>
<dbReference type="EMBL" id="UGTM01000002">
    <property type="protein sequence ID" value="SUB93864.1"/>
    <property type="molecule type" value="Genomic_DNA"/>
</dbReference>
<name>A0A379EBT8_9BACT</name>
<gene>
    <name evidence="2" type="primary">hemZ</name>
    <name evidence="2" type="ORF">NCTC13067_01721</name>
</gene>
<dbReference type="EC" id="1.3.98.3" evidence="2"/>
<dbReference type="GO" id="GO:0051539">
    <property type="term" value="F:4 iron, 4 sulfur cluster binding"/>
    <property type="evidence" value="ECO:0007669"/>
    <property type="project" value="TreeGrafter"/>
</dbReference>
<dbReference type="InterPro" id="IPR058240">
    <property type="entry name" value="rSAM_sf"/>
</dbReference>
<evidence type="ECO:0000259" key="1">
    <source>
        <dbReference type="PROSITE" id="PS51918"/>
    </source>
</evidence>
<dbReference type="CDD" id="cd01335">
    <property type="entry name" value="Radical_SAM"/>
    <property type="match status" value="1"/>
</dbReference>
<dbReference type="SFLD" id="SFLDG01082">
    <property type="entry name" value="B12-binding_domain_containing"/>
    <property type="match status" value="1"/>
</dbReference>
<feature type="domain" description="Radical SAM core" evidence="1">
    <location>
        <begin position="1"/>
        <end position="258"/>
    </location>
</feature>
<dbReference type="InterPro" id="IPR023404">
    <property type="entry name" value="rSAM_horseshoe"/>
</dbReference>
<dbReference type="SFLD" id="SFLDG01065">
    <property type="entry name" value="anaerobic_coproporphyrinogen-I"/>
    <property type="match status" value="1"/>
</dbReference>
<dbReference type="InterPro" id="IPR010723">
    <property type="entry name" value="HemN_C"/>
</dbReference>
<keyword evidence="2" id="KW-0560">Oxidoreductase</keyword>
<dbReference type="AlphaFoldDB" id="A0A379EBT8"/>
<dbReference type="InterPro" id="IPR006638">
    <property type="entry name" value="Elp3/MiaA/NifB-like_rSAM"/>
</dbReference>
<dbReference type="Pfam" id="PF06969">
    <property type="entry name" value="HemN_C"/>
    <property type="match status" value="1"/>
</dbReference>
<protein>
    <submittedName>
        <fullName evidence="2">Oxygen-independent coproporphyrinogen-III oxidase 2</fullName>
        <ecNumber evidence="2">1.3.98.3</ecNumber>
    </submittedName>
</protein>
<proteinExistence type="predicted"/>
<dbReference type="SMART" id="SM00729">
    <property type="entry name" value="Elp3"/>
    <property type="match status" value="1"/>
</dbReference>
<dbReference type="InterPro" id="IPR034505">
    <property type="entry name" value="Coproporphyrinogen-III_oxidase"/>
</dbReference>
<dbReference type="PROSITE" id="PS51918">
    <property type="entry name" value="RADICAL_SAM"/>
    <property type="match status" value="1"/>
</dbReference>
<evidence type="ECO:0000313" key="2">
    <source>
        <dbReference type="EMBL" id="SUB93864.1"/>
    </source>
</evidence>
<sequence length="434" mass="48712">MAGLYIHVPFCASRCIYCGFYSTVPSGGDGKGKSVEERYVDAMCHEMELRTDEEAVSGGETAELTSIYLGGGTPSQLSFQSLHRLFHTIETVYHLPFRRDMGTDRKQGCAAAPIEVTMECNPDDVTAEFARKLRSLPVNRISMGVQTFSDERLRFLHRRHTAAEAVSAVGRLREAGIGNISVDLMFGFPGETLEEWEADIAHVLELGAEHISAYSLMYEEGTPLYCLLQAGKVREMDDELYRKMYDVLIDRLGSAGYEHYEISNFARLTPTLSDESPTLKVQPSKSSPQISNLKSQISNLKVPSPFRSRHNSSYWHDVPYIGIGAAAHSYGNGKRSWNVADIRAYIDAIRERRLPCEEEVIDADTHYNDTVMTALRTREGIELSLLSAEYRSYLMHLAVPFLRQGLLKEDGGRLHLTRKGIYVSDSIMSELMKV</sequence>
<dbReference type="GO" id="GO:0005737">
    <property type="term" value="C:cytoplasm"/>
    <property type="evidence" value="ECO:0007669"/>
    <property type="project" value="TreeGrafter"/>
</dbReference>
<organism evidence="2 3">
    <name type="scientific">Prevotella denticola</name>
    <dbReference type="NCBI Taxonomy" id="28129"/>
    <lineage>
        <taxon>Bacteria</taxon>
        <taxon>Pseudomonadati</taxon>
        <taxon>Bacteroidota</taxon>
        <taxon>Bacteroidia</taxon>
        <taxon>Bacteroidales</taxon>
        <taxon>Prevotellaceae</taxon>
        <taxon>Prevotella</taxon>
    </lineage>
</organism>
<dbReference type="SFLD" id="SFLDS00029">
    <property type="entry name" value="Radical_SAM"/>
    <property type="match status" value="1"/>
</dbReference>
<dbReference type="PANTHER" id="PTHR13932:SF5">
    <property type="entry name" value="RADICAL S-ADENOSYL METHIONINE DOMAIN-CONTAINING PROTEIN 1, MITOCHONDRIAL"/>
    <property type="match status" value="1"/>
</dbReference>
<reference evidence="2 3" key="1">
    <citation type="submission" date="2018-06" db="EMBL/GenBank/DDBJ databases">
        <authorList>
            <consortium name="Pathogen Informatics"/>
            <person name="Doyle S."/>
        </authorList>
    </citation>
    <scope>NUCLEOTIDE SEQUENCE [LARGE SCALE GENOMIC DNA]</scope>
    <source>
        <strain evidence="2 3">NCTC13067</strain>
    </source>
</reference>
<dbReference type="GO" id="GO:0051989">
    <property type="term" value="F:coproporphyrinogen dehydrogenase activity"/>
    <property type="evidence" value="ECO:0007669"/>
    <property type="project" value="UniProtKB-EC"/>
</dbReference>
<accession>A0A379EBT8</accession>